<accession>A0ABM6J1R4</accession>
<dbReference type="Proteomes" id="UP000191010">
    <property type="component" value="Chromosome"/>
</dbReference>
<evidence type="ECO:0000313" key="1">
    <source>
        <dbReference type="EMBL" id="AQW68336.1"/>
    </source>
</evidence>
<proteinExistence type="predicted"/>
<evidence type="ECO:0000313" key="2">
    <source>
        <dbReference type="Proteomes" id="UP000191010"/>
    </source>
</evidence>
<dbReference type="RefSeq" id="WP_078478404.1">
    <property type="nucleotide sequence ID" value="NZ_CP019952.1"/>
</dbReference>
<protein>
    <recommendedName>
        <fullName evidence="3">Phage protein</fullName>
    </recommendedName>
</protein>
<organism evidence="1 2">
    <name type="scientific">Pseudomonas parafulva</name>
    <dbReference type="NCBI Taxonomy" id="157782"/>
    <lineage>
        <taxon>Bacteria</taxon>
        <taxon>Pseudomonadati</taxon>
        <taxon>Pseudomonadota</taxon>
        <taxon>Gammaproteobacteria</taxon>
        <taxon>Pseudomonadales</taxon>
        <taxon>Pseudomonadaceae</taxon>
        <taxon>Pseudomonas</taxon>
    </lineage>
</organism>
<sequence length="214" mass="23924">MPTENRSSNTEMVSVPRDKLQAWQERFSKAQMFQQSTEVQAALDRAAPQPHPEPIAWMVGTAFWWTKEEAERDAAETGLPIVGLGPMTESADIDQLQLEIAELQLALTMHDDAAIQDECIRAENSELHAKLAERSAPIIPELTSDLREILGRPNFTCHHVAKALRVMGITIAPKSEDEQAVVIHWLLGHYLKHGADWRQRATAELEAASETMKA</sequence>
<name>A0ABM6J1R4_9PSED</name>
<dbReference type="EMBL" id="CP019952">
    <property type="protein sequence ID" value="AQW68336.1"/>
    <property type="molecule type" value="Genomic_DNA"/>
</dbReference>
<gene>
    <name evidence="1" type="ORF">B2J77_08985</name>
</gene>
<keyword evidence="2" id="KW-1185">Reference proteome</keyword>
<evidence type="ECO:0008006" key="3">
    <source>
        <dbReference type="Google" id="ProtNLM"/>
    </source>
</evidence>
<reference evidence="1 2" key="1">
    <citation type="submission" date="2017-02" db="EMBL/GenBank/DDBJ databases">
        <authorList>
            <person name="Guo L."/>
        </authorList>
    </citation>
    <scope>NUCLEOTIDE SEQUENCE [LARGE SCALE GENOMIC DNA]</scope>
    <source>
        <strain evidence="1 2">PRS09-11288</strain>
    </source>
</reference>